<accession>A0A1F7VDB5</accession>
<feature type="domain" description="LSDAT prokaryote" evidence="1">
    <location>
        <begin position="178"/>
        <end position="226"/>
    </location>
</feature>
<evidence type="ECO:0000259" key="1">
    <source>
        <dbReference type="Pfam" id="PF18171"/>
    </source>
</evidence>
<proteinExistence type="predicted"/>
<evidence type="ECO:0000313" key="3">
    <source>
        <dbReference type="Proteomes" id="UP000176593"/>
    </source>
</evidence>
<dbReference type="AlphaFoldDB" id="A0A1F7VDB5"/>
<name>A0A1F7VDB5_9BACT</name>
<dbReference type="InterPro" id="IPR041482">
    <property type="entry name" value="LSDAT_prok"/>
</dbReference>
<evidence type="ECO:0000313" key="2">
    <source>
        <dbReference type="EMBL" id="OGL88118.1"/>
    </source>
</evidence>
<dbReference type="Pfam" id="PF18171">
    <property type="entry name" value="LSDAT_prok"/>
    <property type="match status" value="1"/>
</dbReference>
<sequence>MSAKTVTGQDGRTVLIIQDKGAQLPATFALMATRAARKVCIRISGGCKGMNADDKKAMMDFFQIAFKGFEGMIWSGGTRQFDKDGNLDPMVTDVPGVVAAGNPKCVALGSTPRTDVLRLVEESRLVLDDYGTAPNPSMNAILLVQDGAEGKLGWDGDLDAAFGLMDQLTQYGGFHRAGVIAWNGGAITRDEVMRSIKKGWPTIVVKGSGRAADEIAAELVAGTFADKRENLYVVDKSSPHILRKLLIAERFIQE</sequence>
<organism evidence="2 3">
    <name type="scientific">Candidatus Uhrbacteria bacterium RIFCSPLOWO2_02_FULL_48_18</name>
    <dbReference type="NCBI Taxonomy" id="1802408"/>
    <lineage>
        <taxon>Bacteria</taxon>
        <taxon>Candidatus Uhriibacteriota</taxon>
    </lineage>
</organism>
<protein>
    <recommendedName>
        <fullName evidence="1">LSDAT prokaryote domain-containing protein</fullName>
    </recommendedName>
</protein>
<dbReference type="EMBL" id="MGEQ01000001">
    <property type="protein sequence ID" value="OGL88118.1"/>
    <property type="molecule type" value="Genomic_DNA"/>
</dbReference>
<dbReference type="Proteomes" id="UP000176593">
    <property type="component" value="Unassembled WGS sequence"/>
</dbReference>
<gene>
    <name evidence="2" type="ORF">A3I41_00090</name>
</gene>
<comment type="caution">
    <text evidence="2">The sequence shown here is derived from an EMBL/GenBank/DDBJ whole genome shotgun (WGS) entry which is preliminary data.</text>
</comment>
<reference evidence="2 3" key="1">
    <citation type="journal article" date="2016" name="Nat. Commun.">
        <title>Thousands of microbial genomes shed light on interconnected biogeochemical processes in an aquifer system.</title>
        <authorList>
            <person name="Anantharaman K."/>
            <person name="Brown C.T."/>
            <person name="Hug L.A."/>
            <person name="Sharon I."/>
            <person name="Castelle C.J."/>
            <person name="Probst A.J."/>
            <person name="Thomas B.C."/>
            <person name="Singh A."/>
            <person name="Wilkins M.J."/>
            <person name="Karaoz U."/>
            <person name="Brodie E.L."/>
            <person name="Williams K.H."/>
            <person name="Hubbard S.S."/>
            <person name="Banfield J.F."/>
        </authorList>
    </citation>
    <scope>NUCLEOTIDE SEQUENCE [LARGE SCALE GENOMIC DNA]</scope>
</reference>